<evidence type="ECO:0000259" key="2">
    <source>
        <dbReference type="SMART" id="SM00470"/>
    </source>
</evidence>
<gene>
    <name evidence="3" type="ORF">HJ588_16450</name>
</gene>
<name>A0A849ARE2_9MICO</name>
<evidence type="ECO:0000256" key="1">
    <source>
        <dbReference type="SAM" id="MobiDB-lite"/>
    </source>
</evidence>
<dbReference type="Pfam" id="PF02195">
    <property type="entry name" value="ParB_N"/>
    <property type="match status" value="1"/>
</dbReference>
<feature type="region of interest" description="Disordered" evidence="1">
    <location>
        <begin position="120"/>
        <end position="160"/>
    </location>
</feature>
<dbReference type="AlphaFoldDB" id="A0A849ARE2"/>
<accession>A0A849ARE2</accession>
<dbReference type="PANTHER" id="PTHR33375:SF1">
    <property type="entry name" value="CHROMOSOME-PARTITIONING PROTEIN PARB-RELATED"/>
    <property type="match status" value="1"/>
</dbReference>
<dbReference type="GO" id="GO:0005694">
    <property type="term" value="C:chromosome"/>
    <property type="evidence" value="ECO:0007669"/>
    <property type="project" value="TreeGrafter"/>
</dbReference>
<dbReference type="InterPro" id="IPR050336">
    <property type="entry name" value="Chromosome_partition/occlusion"/>
</dbReference>
<dbReference type="InterPro" id="IPR036086">
    <property type="entry name" value="ParB/Sulfiredoxin_sf"/>
</dbReference>
<dbReference type="SUPFAM" id="SSF110849">
    <property type="entry name" value="ParB/Sulfiredoxin"/>
    <property type="match status" value="1"/>
</dbReference>
<sequence>MSAPAGHIELERAVDSITIGNRHRTDLGDIDALAASIDRDGLLQPPTITPDGVLVCGARRMAAIKKLGWRRVSVWVRSGISDRLGHLLAEQDDNQLHKPLTPIEAAALYREIKELMAEDAARRKAKTQFHEGHEPGQHGPADSAGPSDSHQLGDARTQAARMVTGSASYSRLEQIGYLQHLADDPDIRETIRVQARDGLVQIEGGAAVNPIFQRLRDTQAEADSERDRRLHELADEALARVHAAKTSKATKPATPKRRPAAEDEGPARYPVRAFVLTWADLEGWWTHYDVDELAVELTDEQAEAFFAAVEGTTEFADQLRTARTTAASESAGRPLLRAL</sequence>
<feature type="compositionally biased region" description="Low complexity" evidence="1">
    <location>
        <begin position="244"/>
        <end position="253"/>
    </location>
</feature>
<feature type="domain" description="ParB-like N-terminal" evidence="2">
    <location>
        <begin position="10"/>
        <end position="95"/>
    </location>
</feature>
<protein>
    <submittedName>
        <fullName evidence="3">ParB N-terminal domain-containing protein</fullName>
    </submittedName>
</protein>
<dbReference type="InterPro" id="IPR003115">
    <property type="entry name" value="ParB_N"/>
</dbReference>
<reference evidence="3 4" key="1">
    <citation type="submission" date="2020-05" db="EMBL/GenBank/DDBJ databases">
        <title>Flexivirga sp. ID2601S isolated from air conditioner.</title>
        <authorList>
            <person name="Kim D.H."/>
        </authorList>
    </citation>
    <scope>NUCLEOTIDE SEQUENCE [LARGE SCALE GENOMIC DNA]</scope>
    <source>
        <strain evidence="3 4">ID2601S</strain>
    </source>
</reference>
<keyword evidence="4" id="KW-1185">Reference proteome</keyword>
<comment type="caution">
    <text evidence="3">The sequence shown here is derived from an EMBL/GenBank/DDBJ whole genome shotgun (WGS) entry which is preliminary data.</text>
</comment>
<evidence type="ECO:0000313" key="3">
    <source>
        <dbReference type="EMBL" id="NNG40850.1"/>
    </source>
</evidence>
<feature type="compositionally biased region" description="Basic and acidic residues" evidence="1">
    <location>
        <begin position="120"/>
        <end position="136"/>
    </location>
</feature>
<dbReference type="Proteomes" id="UP000557772">
    <property type="component" value="Unassembled WGS sequence"/>
</dbReference>
<dbReference type="RefSeq" id="WP_034717953.1">
    <property type="nucleotide sequence ID" value="NZ_JABENB010000003.1"/>
</dbReference>
<organism evidence="3 4">
    <name type="scientific">Flexivirga aerilata</name>
    <dbReference type="NCBI Taxonomy" id="1656889"/>
    <lineage>
        <taxon>Bacteria</taxon>
        <taxon>Bacillati</taxon>
        <taxon>Actinomycetota</taxon>
        <taxon>Actinomycetes</taxon>
        <taxon>Micrococcales</taxon>
        <taxon>Dermacoccaceae</taxon>
        <taxon>Flexivirga</taxon>
    </lineage>
</organism>
<dbReference type="GO" id="GO:0007059">
    <property type="term" value="P:chromosome segregation"/>
    <property type="evidence" value="ECO:0007669"/>
    <property type="project" value="TreeGrafter"/>
</dbReference>
<proteinExistence type="predicted"/>
<dbReference type="SMART" id="SM00470">
    <property type="entry name" value="ParB"/>
    <property type="match status" value="1"/>
</dbReference>
<dbReference type="Gene3D" id="3.90.1530.30">
    <property type="match status" value="1"/>
</dbReference>
<dbReference type="EMBL" id="JABENB010000003">
    <property type="protein sequence ID" value="NNG40850.1"/>
    <property type="molecule type" value="Genomic_DNA"/>
</dbReference>
<evidence type="ECO:0000313" key="4">
    <source>
        <dbReference type="Proteomes" id="UP000557772"/>
    </source>
</evidence>
<feature type="region of interest" description="Disordered" evidence="1">
    <location>
        <begin position="242"/>
        <end position="264"/>
    </location>
</feature>
<dbReference type="PANTHER" id="PTHR33375">
    <property type="entry name" value="CHROMOSOME-PARTITIONING PROTEIN PARB-RELATED"/>
    <property type="match status" value="1"/>
</dbReference>